<keyword evidence="4" id="KW-1185">Reference proteome</keyword>
<evidence type="ECO:0000313" key="3">
    <source>
        <dbReference type="EMBL" id="WFF40113.1"/>
    </source>
</evidence>
<dbReference type="InterPro" id="IPR001387">
    <property type="entry name" value="Cro/C1-type_HTH"/>
</dbReference>
<evidence type="ECO:0000313" key="4">
    <source>
        <dbReference type="Proteomes" id="UP001321526"/>
    </source>
</evidence>
<dbReference type="Proteomes" id="UP001321526">
    <property type="component" value="Chromosome"/>
</dbReference>
<sequence length="177" mass="18935">MDAASRHTLGQHLQTLRQSHGLSLSQLAAQAKVAKSNLSRLEQGDGNPTLDTLWRLARQLGVPFGTLVAPLAAAVDDAGASVQLIMQSRSGVPVDAYLMRLAPRHRREAEAHTAGTRETVQLIEGSLTVGPPEESRQLDVGELYTFDSDRPHAYLSGDSGAALLVTIVYLPEPAAHV</sequence>
<dbReference type="InterPro" id="IPR014710">
    <property type="entry name" value="RmlC-like_jellyroll"/>
</dbReference>
<dbReference type="CDD" id="cd00093">
    <property type="entry name" value="HTH_XRE"/>
    <property type="match status" value="1"/>
</dbReference>
<proteinExistence type="predicted"/>
<keyword evidence="1" id="KW-0238">DNA-binding</keyword>
<dbReference type="InterPro" id="IPR010982">
    <property type="entry name" value="Lambda_DNA-bd_dom_sf"/>
</dbReference>
<dbReference type="RefSeq" id="WP_282235488.1">
    <property type="nucleotide sequence ID" value="NZ_CP035631.1"/>
</dbReference>
<dbReference type="SMART" id="SM00530">
    <property type="entry name" value="HTH_XRE"/>
    <property type="match status" value="1"/>
</dbReference>
<dbReference type="Gene3D" id="2.60.120.10">
    <property type="entry name" value="Jelly Rolls"/>
    <property type="match status" value="1"/>
</dbReference>
<protein>
    <submittedName>
        <fullName evidence="3">XRE family transcriptional regulator</fullName>
    </submittedName>
</protein>
<dbReference type="Pfam" id="PF01381">
    <property type="entry name" value="HTH_3"/>
    <property type="match status" value="1"/>
</dbReference>
<dbReference type="PANTHER" id="PTHR46797">
    <property type="entry name" value="HTH-TYPE TRANSCRIPTIONAL REGULATOR"/>
    <property type="match status" value="1"/>
</dbReference>
<gene>
    <name evidence="3" type="ORF">EVC62_00635</name>
</gene>
<dbReference type="Gene3D" id="1.10.260.40">
    <property type="entry name" value="lambda repressor-like DNA-binding domains"/>
    <property type="match status" value="1"/>
</dbReference>
<evidence type="ECO:0000256" key="1">
    <source>
        <dbReference type="ARBA" id="ARBA00023125"/>
    </source>
</evidence>
<dbReference type="PANTHER" id="PTHR46797:SF1">
    <property type="entry name" value="METHYLPHOSPHONATE SYNTHASE"/>
    <property type="match status" value="1"/>
</dbReference>
<dbReference type="InterPro" id="IPR050807">
    <property type="entry name" value="TransReg_Diox_bact_type"/>
</dbReference>
<dbReference type="SUPFAM" id="SSF51182">
    <property type="entry name" value="RmlC-like cupins"/>
    <property type="match status" value="1"/>
</dbReference>
<dbReference type="CDD" id="cd02209">
    <property type="entry name" value="cupin_XRE_C"/>
    <property type="match status" value="1"/>
</dbReference>
<dbReference type="InterPro" id="IPR011051">
    <property type="entry name" value="RmlC_Cupin_sf"/>
</dbReference>
<feature type="domain" description="HTH cro/C1-type" evidence="2">
    <location>
        <begin position="13"/>
        <end position="67"/>
    </location>
</feature>
<organism evidence="3 4">
    <name type="scientific">Salinicola endophyticus</name>
    <dbReference type="NCBI Taxonomy" id="1949083"/>
    <lineage>
        <taxon>Bacteria</taxon>
        <taxon>Pseudomonadati</taxon>
        <taxon>Pseudomonadota</taxon>
        <taxon>Gammaproteobacteria</taxon>
        <taxon>Oceanospirillales</taxon>
        <taxon>Halomonadaceae</taxon>
        <taxon>Salinicola</taxon>
    </lineage>
</organism>
<dbReference type="PROSITE" id="PS50943">
    <property type="entry name" value="HTH_CROC1"/>
    <property type="match status" value="1"/>
</dbReference>
<dbReference type="SUPFAM" id="SSF47413">
    <property type="entry name" value="lambda repressor-like DNA-binding domains"/>
    <property type="match status" value="1"/>
</dbReference>
<name>A0ABY8FBC8_9GAMM</name>
<reference evidence="3 4" key="1">
    <citation type="submission" date="2019-01" db="EMBL/GenBank/DDBJ databases">
        <title>Genome sequence of Salinicola endophyticus REST5.</title>
        <authorList>
            <person name="Nascimento F.X."/>
        </authorList>
    </citation>
    <scope>NUCLEOTIDE SEQUENCE [LARGE SCALE GENOMIC DNA]</scope>
    <source>
        <strain evidence="3 4">REST5</strain>
    </source>
</reference>
<accession>A0ABY8FBC8</accession>
<dbReference type="EMBL" id="CP035631">
    <property type="protein sequence ID" value="WFF40113.1"/>
    <property type="molecule type" value="Genomic_DNA"/>
</dbReference>
<evidence type="ECO:0000259" key="2">
    <source>
        <dbReference type="PROSITE" id="PS50943"/>
    </source>
</evidence>